<dbReference type="GeneID" id="92080439"/>
<feature type="region of interest" description="Disordered" evidence="1">
    <location>
        <begin position="1"/>
        <end position="29"/>
    </location>
</feature>
<name>A0ABR1Q488_9PEZI</name>
<dbReference type="InterPro" id="IPR052895">
    <property type="entry name" value="HetReg/Transcr_Mod"/>
</dbReference>
<dbReference type="PANTHER" id="PTHR24148:SF64">
    <property type="entry name" value="HETEROKARYON INCOMPATIBILITY DOMAIN-CONTAINING PROTEIN"/>
    <property type="match status" value="1"/>
</dbReference>
<sequence>MPIRLQTNTEETATPEMMESNRSDLPNGFYGLPTDTSIRLLKIKGISKSEGSTPIVVWDVEIFELEESPEFIALSYTWGDSILRNTDSISADGEGETHTEQRYGATITPVSPVPPDADERGGSSTRQHVAAKRTYTMTKNLCDALYHLFLLGCDDQWIWVDAVCIDQENEREKSVQVARMDDIYSTAHEVIVWLGEDATDPTEFIWLHTDYLDALDNHYKENGVEEMKRQQPLDPAFAARLGVSVPGGSWRACWRKYGEFYRRWGWFTRAWIVQEVTLARNKRVMFGKYIIDWNKLALLGLLIVVFNWELQLSQVMEKGLGRVLGDEIARLIFIREEFSKRHGASTGAIRSADDNFDGAPTLALDSIASRDRLGWMCYFQTLLAHTRQYSATDPRDKVYALFGLLKRTLPAGLSVPFSPDYSPASTAISLFTSVASFLVSGVPRLEGLSYVEDHSGTNIRGLASWVSDYTCHAVPAPLVGLRDPMHQFNCDPDHLGEMNHSCRVAGDELTVPGAKFDSIVGSYGPLTDFQTSEIGDCLELCRSISSEYFPKHSEPGEVLWRTMIANTFQRMPAPAAMGQSFRYWLSGQLAENLTPDPILQRDQEGNIYVELDDGEIEESLGILDQLRHGNGVPGGIVHPRDGRGCVYMPLENER</sequence>
<keyword evidence="4" id="KW-1185">Reference proteome</keyword>
<dbReference type="Proteomes" id="UP001391051">
    <property type="component" value="Unassembled WGS sequence"/>
</dbReference>
<evidence type="ECO:0000256" key="1">
    <source>
        <dbReference type="SAM" id="MobiDB-lite"/>
    </source>
</evidence>
<protein>
    <recommendedName>
        <fullName evidence="2">Heterokaryon incompatibility domain-containing protein</fullName>
    </recommendedName>
</protein>
<feature type="domain" description="Heterokaryon incompatibility" evidence="2">
    <location>
        <begin position="71"/>
        <end position="275"/>
    </location>
</feature>
<evidence type="ECO:0000259" key="2">
    <source>
        <dbReference type="Pfam" id="PF06985"/>
    </source>
</evidence>
<reference evidence="3 4" key="1">
    <citation type="submission" date="2023-01" db="EMBL/GenBank/DDBJ databases">
        <title>Analysis of 21 Apiospora genomes using comparative genomics revels a genus with tremendous synthesis potential of carbohydrate active enzymes and secondary metabolites.</title>
        <authorList>
            <person name="Sorensen T."/>
        </authorList>
    </citation>
    <scope>NUCLEOTIDE SEQUENCE [LARGE SCALE GENOMIC DNA]</scope>
    <source>
        <strain evidence="3 4">CBS 24483</strain>
    </source>
</reference>
<feature type="compositionally biased region" description="Polar residues" evidence="1">
    <location>
        <begin position="1"/>
        <end position="12"/>
    </location>
</feature>
<evidence type="ECO:0000313" key="3">
    <source>
        <dbReference type="EMBL" id="KAK7946834.1"/>
    </source>
</evidence>
<feature type="region of interest" description="Disordered" evidence="1">
    <location>
        <begin position="106"/>
        <end position="127"/>
    </location>
</feature>
<comment type="caution">
    <text evidence="3">The sequence shown here is derived from an EMBL/GenBank/DDBJ whole genome shotgun (WGS) entry which is preliminary data.</text>
</comment>
<dbReference type="EMBL" id="JAQQWE010000007">
    <property type="protein sequence ID" value="KAK7946834.1"/>
    <property type="molecule type" value="Genomic_DNA"/>
</dbReference>
<dbReference type="RefSeq" id="XP_066696868.1">
    <property type="nucleotide sequence ID" value="XM_066847377.1"/>
</dbReference>
<dbReference type="InterPro" id="IPR010730">
    <property type="entry name" value="HET"/>
</dbReference>
<dbReference type="Pfam" id="PF06985">
    <property type="entry name" value="HET"/>
    <property type="match status" value="1"/>
</dbReference>
<organism evidence="3 4">
    <name type="scientific">Apiospora aurea</name>
    <dbReference type="NCBI Taxonomy" id="335848"/>
    <lineage>
        <taxon>Eukaryota</taxon>
        <taxon>Fungi</taxon>
        <taxon>Dikarya</taxon>
        <taxon>Ascomycota</taxon>
        <taxon>Pezizomycotina</taxon>
        <taxon>Sordariomycetes</taxon>
        <taxon>Xylariomycetidae</taxon>
        <taxon>Amphisphaeriales</taxon>
        <taxon>Apiosporaceae</taxon>
        <taxon>Apiospora</taxon>
    </lineage>
</organism>
<proteinExistence type="predicted"/>
<evidence type="ECO:0000313" key="4">
    <source>
        <dbReference type="Proteomes" id="UP001391051"/>
    </source>
</evidence>
<accession>A0ABR1Q488</accession>
<gene>
    <name evidence="3" type="ORF">PG986_011155</name>
</gene>
<dbReference type="PANTHER" id="PTHR24148">
    <property type="entry name" value="ANKYRIN REPEAT DOMAIN-CONTAINING PROTEIN 39 HOMOLOG-RELATED"/>
    <property type="match status" value="1"/>
</dbReference>